<proteinExistence type="predicted"/>
<sequence>MDLLTASEQRIFSNGMICAFEGLNSVKVDYEKLAVMSGLKNAAVASVLFNKAKRKLVSGQNGGSTPSPVKKAAGPEKVTKRTTTRKNTGKVKAKAVDNTPVAAYPEAPGDPSGNVENEKAPVKKRAKRTATTKKIKTEDQADSKIMHEPIDLIHEAIKVEDGDGYDEMLGGFGEGIIDATVYGTVPPPNHLSDEEGDFGILKDEYDE</sequence>
<gene>
    <name evidence="2" type="ORF">PRK78_004726</name>
</gene>
<evidence type="ECO:0000313" key="2">
    <source>
        <dbReference type="EMBL" id="WEW59257.1"/>
    </source>
</evidence>
<keyword evidence="3" id="KW-1185">Reference proteome</keyword>
<accession>A0AAF0DKF1</accession>
<dbReference type="AlphaFoldDB" id="A0AAF0DKF1"/>
<dbReference type="Proteomes" id="UP001219355">
    <property type="component" value="Chromosome 3"/>
</dbReference>
<feature type="region of interest" description="Disordered" evidence="1">
    <location>
        <begin position="56"/>
        <end position="140"/>
    </location>
</feature>
<feature type="compositionally biased region" description="Basic residues" evidence="1">
    <location>
        <begin position="80"/>
        <end position="93"/>
    </location>
</feature>
<organism evidence="2 3">
    <name type="scientific">Emydomyces testavorans</name>
    <dbReference type="NCBI Taxonomy" id="2070801"/>
    <lineage>
        <taxon>Eukaryota</taxon>
        <taxon>Fungi</taxon>
        <taxon>Dikarya</taxon>
        <taxon>Ascomycota</taxon>
        <taxon>Pezizomycotina</taxon>
        <taxon>Eurotiomycetes</taxon>
        <taxon>Eurotiomycetidae</taxon>
        <taxon>Onygenales</taxon>
        <taxon>Nannizziopsiaceae</taxon>
        <taxon>Emydomyces</taxon>
    </lineage>
</organism>
<protein>
    <submittedName>
        <fullName evidence="2">Uncharacterized protein</fullName>
    </submittedName>
</protein>
<evidence type="ECO:0000313" key="3">
    <source>
        <dbReference type="Proteomes" id="UP001219355"/>
    </source>
</evidence>
<reference evidence="2" key="1">
    <citation type="submission" date="2023-03" db="EMBL/GenBank/DDBJ databases">
        <title>Emydomyces testavorans Genome Sequence.</title>
        <authorList>
            <person name="Hoyer L."/>
        </authorList>
    </citation>
    <scope>NUCLEOTIDE SEQUENCE</scope>
    <source>
        <strain evidence="2">16-2883</strain>
    </source>
</reference>
<name>A0AAF0DKF1_9EURO</name>
<evidence type="ECO:0000256" key="1">
    <source>
        <dbReference type="SAM" id="MobiDB-lite"/>
    </source>
</evidence>
<dbReference type="EMBL" id="CP120629">
    <property type="protein sequence ID" value="WEW59257.1"/>
    <property type="molecule type" value="Genomic_DNA"/>
</dbReference>
<feature type="compositionally biased region" description="Basic residues" evidence="1">
    <location>
        <begin position="122"/>
        <end position="134"/>
    </location>
</feature>